<gene>
    <name evidence="5" type="ORF">AB6D66_15540</name>
</gene>
<sequence>MEQQRLKEQERLKVAIIGAGLNGLALALSLRKFGIQARIYEKAEQPRADGTGIIMWPEGMQVLAALVGVDKVKAACSQVDTISTLTATGFPINTLNMSDSPSKANAPIGLFHRSRLYQLLLNKLGDDCIATNQHCTVNQDSEQPQILINGEPLDADIIVGADGVFSQVRKFVAPGVSLRQPNVYCCRGEIDFKAPEISDDECYVFAGDKSRIVTYTYDRETQGKYWFAACAVEEGETLSKQTVLEQFSHYPSYLLDMIRDTPESKILPSPLTDVAPFDTWYRDNAVLLGDSCCAVLPTMGIGFSLGIENAYVLAQSIASNFEGTEQAFKRYQQRAQQRSHELQDITHRLSELTYKDEFNPVEVAELYQQFAITNSRSPF</sequence>
<dbReference type="Pfam" id="PF01494">
    <property type="entry name" value="FAD_binding_3"/>
    <property type="match status" value="1"/>
</dbReference>
<keyword evidence="3" id="KW-1133">Transmembrane helix</keyword>
<dbReference type="PANTHER" id="PTHR13789">
    <property type="entry name" value="MONOOXYGENASE"/>
    <property type="match status" value="1"/>
</dbReference>
<evidence type="ECO:0000259" key="4">
    <source>
        <dbReference type="Pfam" id="PF01494"/>
    </source>
</evidence>
<dbReference type="PRINTS" id="PR00420">
    <property type="entry name" value="RNGMNOXGNASE"/>
</dbReference>
<reference evidence="5 6" key="1">
    <citation type="journal article" date="2024" name="ISME J.">
        <title>Tailless and filamentous prophages are predominant in marine Vibrio.</title>
        <authorList>
            <person name="Steensen K."/>
            <person name="Seneca J."/>
            <person name="Bartlau N."/>
            <person name="Yu X.A."/>
            <person name="Hussain F.A."/>
            <person name="Polz M.F."/>
        </authorList>
    </citation>
    <scope>NUCLEOTIDE SEQUENCE [LARGE SCALE GENOMIC DNA]</scope>
    <source>
        <strain evidence="5 6">10N.239.312.F12</strain>
    </source>
</reference>
<protein>
    <submittedName>
        <fullName evidence="5">FAD-dependent oxidoreductase</fullName>
    </submittedName>
</protein>
<keyword evidence="6" id="KW-1185">Reference proteome</keyword>
<evidence type="ECO:0000256" key="2">
    <source>
        <dbReference type="ARBA" id="ARBA00023033"/>
    </source>
</evidence>
<dbReference type="InterPro" id="IPR036188">
    <property type="entry name" value="FAD/NAD-bd_sf"/>
</dbReference>
<name>A0ABV4MZK5_9VIBR</name>
<evidence type="ECO:0000313" key="6">
    <source>
        <dbReference type="Proteomes" id="UP001570071"/>
    </source>
</evidence>
<feature type="domain" description="FAD-binding" evidence="4">
    <location>
        <begin position="12"/>
        <end position="342"/>
    </location>
</feature>
<accession>A0ABV4MZK5</accession>
<organism evidence="5 6">
    <name type="scientific">Vibrio pomeroyi</name>
    <dbReference type="NCBI Taxonomy" id="198832"/>
    <lineage>
        <taxon>Bacteria</taxon>
        <taxon>Pseudomonadati</taxon>
        <taxon>Pseudomonadota</taxon>
        <taxon>Gammaproteobacteria</taxon>
        <taxon>Vibrionales</taxon>
        <taxon>Vibrionaceae</taxon>
        <taxon>Vibrio</taxon>
    </lineage>
</organism>
<keyword evidence="3" id="KW-0812">Transmembrane</keyword>
<dbReference type="InterPro" id="IPR050493">
    <property type="entry name" value="FAD-dep_Monooxygenase_BioMet"/>
</dbReference>
<comment type="caution">
    <text evidence="5">The sequence shown here is derived from an EMBL/GenBank/DDBJ whole genome shotgun (WGS) entry which is preliminary data.</text>
</comment>
<dbReference type="PANTHER" id="PTHR13789:SF309">
    <property type="entry name" value="PUTATIVE (AFU_ORTHOLOGUE AFUA_6G14510)-RELATED"/>
    <property type="match status" value="1"/>
</dbReference>
<evidence type="ECO:0000313" key="5">
    <source>
        <dbReference type="EMBL" id="MEZ8722487.1"/>
    </source>
</evidence>
<dbReference type="InterPro" id="IPR002938">
    <property type="entry name" value="FAD-bd"/>
</dbReference>
<feature type="transmembrane region" description="Helical" evidence="3">
    <location>
        <begin position="12"/>
        <end position="30"/>
    </location>
</feature>
<dbReference type="Gene3D" id="3.50.50.60">
    <property type="entry name" value="FAD/NAD(P)-binding domain"/>
    <property type="match status" value="1"/>
</dbReference>
<keyword evidence="3" id="KW-0472">Membrane</keyword>
<dbReference type="EMBL" id="JBFSSG010000036">
    <property type="protein sequence ID" value="MEZ8722487.1"/>
    <property type="molecule type" value="Genomic_DNA"/>
</dbReference>
<dbReference type="SUPFAM" id="SSF51905">
    <property type="entry name" value="FAD/NAD(P)-binding domain"/>
    <property type="match status" value="1"/>
</dbReference>
<keyword evidence="2" id="KW-0503">Monooxygenase</keyword>
<dbReference type="RefSeq" id="WP_372124515.1">
    <property type="nucleotide sequence ID" value="NZ_JBFSSG010000036.1"/>
</dbReference>
<proteinExistence type="predicted"/>
<evidence type="ECO:0000256" key="1">
    <source>
        <dbReference type="ARBA" id="ARBA00023002"/>
    </source>
</evidence>
<dbReference type="Proteomes" id="UP001570071">
    <property type="component" value="Unassembled WGS sequence"/>
</dbReference>
<keyword evidence="1" id="KW-0560">Oxidoreductase</keyword>
<evidence type="ECO:0000256" key="3">
    <source>
        <dbReference type="SAM" id="Phobius"/>
    </source>
</evidence>